<dbReference type="RefSeq" id="WP_307692066.1">
    <property type="nucleotide sequence ID" value="NZ_JAUSRO010000017.1"/>
</dbReference>
<proteinExistence type="inferred from homology"/>
<comment type="caution">
    <text evidence="13">Lacks conserved residue(s) required for the propagation of feature annotation.</text>
</comment>
<dbReference type="PANTHER" id="PTHR30531:SF12">
    <property type="entry name" value="FLAGELLAR BIOSYNTHETIC PROTEIN FLHB"/>
    <property type="match status" value="1"/>
</dbReference>
<protein>
    <recommendedName>
        <fullName evidence="3 13">Flagellar biosynthetic protein FlhB</fullName>
    </recommendedName>
</protein>
<keyword evidence="10 13" id="KW-0472">Membrane</keyword>
<evidence type="ECO:0000256" key="14">
    <source>
        <dbReference type="SAM" id="MobiDB-lite"/>
    </source>
</evidence>
<dbReference type="Proteomes" id="UP001226867">
    <property type="component" value="Unassembled WGS sequence"/>
</dbReference>
<dbReference type="PRINTS" id="PR00950">
    <property type="entry name" value="TYPE3IMSPROT"/>
</dbReference>
<evidence type="ECO:0000256" key="2">
    <source>
        <dbReference type="ARBA" id="ARBA00010690"/>
    </source>
</evidence>
<keyword evidence="15" id="KW-0966">Cell projection</keyword>
<evidence type="ECO:0000256" key="7">
    <source>
        <dbReference type="ARBA" id="ARBA00022795"/>
    </source>
</evidence>
<evidence type="ECO:0000256" key="13">
    <source>
        <dbReference type="RuleBase" id="RU364091"/>
    </source>
</evidence>
<accession>A0ABT9SD93</accession>
<evidence type="ECO:0000256" key="3">
    <source>
        <dbReference type="ARBA" id="ARBA00021622"/>
    </source>
</evidence>
<sequence length="380" mass="41746">MAEESDLEKTEPASQQRLDKAREEGTVVRSRELSTFLMLGTAFAGLWFTSGPVVQALDLGLRNSLQFDRRAAFEPSQMAVQFAGSVFHALLAMLPLFGMLVLMAVVGPMLLGGWLLSAKAVAPKFSKLNPFSGLVRMVSSHTLVELVKALAKTLLVGGVGYWVIKDNFDSVLALMTQPASVALRDAVWLVARSCALTAGALLVVALIDVPWQLWTHFRKLRMSREELRQEHKESEGDPHIKSQIKRLQQQAAKRRMMGEVPKADIVVTNPTHFAVALRYIDSDMRAPRVVAKGTDLVALRIREIAAENGVPILEAPSLTRSLYKHTLLGSEIPAGLYTAVAEVLAWVYQLRRWKEEGGEAPRTPSNLPVPAELEIPAVAA</sequence>
<name>A0ABT9SD93_9BURK</name>
<evidence type="ECO:0000256" key="12">
    <source>
        <dbReference type="ARBA" id="ARBA00025078"/>
    </source>
</evidence>
<organism evidence="15 16">
    <name type="scientific">Variovorax ginsengisoli</name>
    <dbReference type="NCBI Taxonomy" id="363844"/>
    <lineage>
        <taxon>Bacteria</taxon>
        <taxon>Pseudomonadati</taxon>
        <taxon>Pseudomonadota</taxon>
        <taxon>Betaproteobacteria</taxon>
        <taxon>Burkholderiales</taxon>
        <taxon>Comamonadaceae</taxon>
        <taxon>Variovorax</taxon>
    </lineage>
</organism>
<dbReference type="EMBL" id="JAUSRO010000017">
    <property type="protein sequence ID" value="MDP9902319.1"/>
    <property type="molecule type" value="Genomic_DNA"/>
</dbReference>
<dbReference type="InterPro" id="IPR029025">
    <property type="entry name" value="T3SS_substrate_exporter_C"/>
</dbReference>
<evidence type="ECO:0000256" key="1">
    <source>
        <dbReference type="ARBA" id="ARBA00004651"/>
    </source>
</evidence>
<gene>
    <name evidence="13" type="primary">flhB</name>
    <name evidence="15" type="ORF">J2W36_004596</name>
</gene>
<comment type="caution">
    <text evidence="15">The sequence shown here is derived from an EMBL/GenBank/DDBJ whole genome shotgun (WGS) entry which is preliminary data.</text>
</comment>
<evidence type="ECO:0000256" key="11">
    <source>
        <dbReference type="ARBA" id="ARBA00023225"/>
    </source>
</evidence>
<feature type="compositionally biased region" description="Basic and acidic residues" evidence="14">
    <location>
        <begin position="7"/>
        <end position="24"/>
    </location>
</feature>
<keyword evidence="15" id="KW-0969">Cilium</keyword>
<comment type="subcellular location">
    <subcellularLocation>
        <location evidence="1">Cell membrane</location>
        <topology evidence="1">Multi-pass membrane protein</topology>
    </subcellularLocation>
</comment>
<evidence type="ECO:0000313" key="16">
    <source>
        <dbReference type="Proteomes" id="UP001226867"/>
    </source>
</evidence>
<reference evidence="15 16" key="1">
    <citation type="submission" date="2023-07" db="EMBL/GenBank/DDBJ databases">
        <title>Sorghum-associated microbial communities from plants grown in Nebraska, USA.</title>
        <authorList>
            <person name="Schachtman D."/>
        </authorList>
    </citation>
    <scope>NUCLEOTIDE SEQUENCE [LARGE SCALE GENOMIC DNA]</scope>
    <source>
        <strain evidence="15 16">DS1607</strain>
    </source>
</reference>
<comment type="function">
    <text evidence="12 13">Required for formation of the rod structure in the basal body of the flagellar apparatus. Together with FliI and FliH, may constitute the export apparatus of flagellin.</text>
</comment>
<keyword evidence="6 13" id="KW-0812">Transmembrane</keyword>
<dbReference type="SUPFAM" id="SSF160544">
    <property type="entry name" value="EscU C-terminal domain-like"/>
    <property type="match status" value="1"/>
</dbReference>
<feature type="region of interest" description="Disordered" evidence="14">
    <location>
        <begin position="1"/>
        <end position="24"/>
    </location>
</feature>
<keyword evidence="5 13" id="KW-1003">Cell membrane</keyword>
<feature type="transmembrane region" description="Helical" evidence="13">
    <location>
        <begin position="36"/>
        <end position="57"/>
    </location>
</feature>
<keyword evidence="9 13" id="KW-1133">Transmembrane helix</keyword>
<dbReference type="InterPro" id="IPR006135">
    <property type="entry name" value="T3SS_substrate_exporter"/>
</dbReference>
<evidence type="ECO:0000313" key="15">
    <source>
        <dbReference type="EMBL" id="MDP9902319.1"/>
    </source>
</evidence>
<keyword evidence="11 13" id="KW-1006">Bacterial flagellum protein export</keyword>
<feature type="transmembrane region" description="Helical" evidence="13">
    <location>
        <begin position="186"/>
        <end position="214"/>
    </location>
</feature>
<evidence type="ECO:0000256" key="6">
    <source>
        <dbReference type="ARBA" id="ARBA00022692"/>
    </source>
</evidence>
<keyword evidence="4 13" id="KW-0813">Transport</keyword>
<dbReference type="PANTHER" id="PTHR30531">
    <property type="entry name" value="FLAGELLAR BIOSYNTHETIC PROTEIN FLHB"/>
    <property type="match status" value="1"/>
</dbReference>
<evidence type="ECO:0000256" key="8">
    <source>
        <dbReference type="ARBA" id="ARBA00022927"/>
    </source>
</evidence>
<feature type="transmembrane region" description="Helical" evidence="13">
    <location>
        <begin position="103"/>
        <end position="122"/>
    </location>
</feature>
<evidence type="ECO:0000256" key="4">
    <source>
        <dbReference type="ARBA" id="ARBA00022448"/>
    </source>
</evidence>
<comment type="similarity">
    <text evidence="2 13">Belongs to the type III secretion exporter family.</text>
</comment>
<keyword evidence="16" id="KW-1185">Reference proteome</keyword>
<dbReference type="Gene3D" id="3.40.1690.10">
    <property type="entry name" value="secretion proteins EscU"/>
    <property type="match status" value="1"/>
</dbReference>
<dbReference type="Pfam" id="PF01312">
    <property type="entry name" value="Bac_export_2"/>
    <property type="match status" value="1"/>
</dbReference>
<evidence type="ECO:0000256" key="5">
    <source>
        <dbReference type="ARBA" id="ARBA00022475"/>
    </source>
</evidence>
<keyword evidence="15" id="KW-0282">Flagellum</keyword>
<evidence type="ECO:0000256" key="9">
    <source>
        <dbReference type="ARBA" id="ARBA00022989"/>
    </source>
</evidence>
<evidence type="ECO:0000256" key="10">
    <source>
        <dbReference type="ARBA" id="ARBA00023136"/>
    </source>
</evidence>
<dbReference type="InterPro" id="IPR006136">
    <property type="entry name" value="FlhB"/>
</dbReference>
<keyword evidence="8 13" id="KW-0653">Protein transport</keyword>
<dbReference type="NCBIfam" id="TIGR00328">
    <property type="entry name" value="flhB"/>
    <property type="match status" value="1"/>
</dbReference>
<keyword evidence="7 13" id="KW-1005">Bacterial flagellum biogenesis</keyword>